<feature type="region of interest" description="Disordered" evidence="1">
    <location>
        <begin position="176"/>
        <end position="229"/>
    </location>
</feature>
<proteinExistence type="predicted"/>
<organism evidence="2 3">
    <name type="scientific">Amniculicola lignicola CBS 123094</name>
    <dbReference type="NCBI Taxonomy" id="1392246"/>
    <lineage>
        <taxon>Eukaryota</taxon>
        <taxon>Fungi</taxon>
        <taxon>Dikarya</taxon>
        <taxon>Ascomycota</taxon>
        <taxon>Pezizomycotina</taxon>
        <taxon>Dothideomycetes</taxon>
        <taxon>Pleosporomycetidae</taxon>
        <taxon>Pleosporales</taxon>
        <taxon>Amniculicolaceae</taxon>
        <taxon>Amniculicola</taxon>
    </lineage>
</organism>
<gene>
    <name evidence="2" type="ORF">P154DRAFT_577726</name>
</gene>
<dbReference type="Proteomes" id="UP000799779">
    <property type="component" value="Unassembled WGS sequence"/>
</dbReference>
<evidence type="ECO:0000313" key="2">
    <source>
        <dbReference type="EMBL" id="KAF1998621.1"/>
    </source>
</evidence>
<dbReference type="AlphaFoldDB" id="A0A6A5WER4"/>
<accession>A0A6A5WER4</accession>
<feature type="compositionally biased region" description="Gly residues" evidence="1">
    <location>
        <begin position="191"/>
        <end position="201"/>
    </location>
</feature>
<evidence type="ECO:0000256" key="1">
    <source>
        <dbReference type="SAM" id="MobiDB-lite"/>
    </source>
</evidence>
<keyword evidence="3" id="KW-1185">Reference proteome</keyword>
<sequence length="458" mass="49867">MREPLIEDCRMMTYYLWRPLGGGEGWETHRGQGTRTTDEGLRSYQKGQASRCPGARAGRRRQDSTHHGARAAGYAAVLCPLFPGPAVHRSIATASRRGPCRSAHFPFRRRQDAELPRPIKERDATAWHSTWLGRPSAIQGDVWLRLCRRVACRWVAAKVWQVGGVFGGRQTHAQHRALPGPPWLARQPGPDGTGRTEGVGGSWRVQRPSGLNSEVPHTRSPTAGKTRRTRRTRYLEQLPMAGSIPGGSGSAARGDQGLPAHQSYICGACIRQGLRKRLARVVCLRCGSTSLGQRSSSFTATPRTVQTAVACNHGPRACSSSTRPREIALPASIQHPARALGRALSITSERLCTETTTPKASHSPWLHFSLVVAGSPRVPYGVMVHYAISRSAAVEHDDLSGLFVARSHGQGTARTSSPLSLTSTAARIARDSLRALWTMCWSSAQAESAATWAQRARQ</sequence>
<evidence type="ECO:0000313" key="3">
    <source>
        <dbReference type="Proteomes" id="UP000799779"/>
    </source>
</evidence>
<name>A0A6A5WER4_9PLEO</name>
<feature type="compositionally biased region" description="Basic and acidic residues" evidence="1">
    <location>
        <begin position="26"/>
        <end position="41"/>
    </location>
</feature>
<reference evidence="2" key="1">
    <citation type="journal article" date="2020" name="Stud. Mycol.">
        <title>101 Dothideomycetes genomes: a test case for predicting lifestyles and emergence of pathogens.</title>
        <authorList>
            <person name="Haridas S."/>
            <person name="Albert R."/>
            <person name="Binder M."/>
            <person name="Bloem J."/>
            <person name="Labutti K."/>
            <person name="Salamov A."/>
            <person name="Andreopoulos B."/>
            <person name="Baker S."/>
            <person name="Barry K."/>
            <person name="Bills G."/>
            <person name="Bluhm B."/>
            <person name="Cannon C."/>
            <person name="Castanera R."/>
            <person name="Culley D."/>
            <person name="Daum C."/>
            <person name="Ezra D."/>
            <person name="Gonzalez J."/>
            <person name="Henrissat B."/>
            <person name="Kuo A."/>
            <person name="Liang C."/>
            <person name="Lipzen A."/>
            <person name="Lutzoni F."/>
            <person name="Magnuson J."/>
            <person name="Mondo S."/>
            <person name="Nolan M."/>
            <person name="Ohm R."/>
            <person name="Pangilinan J."/>
            <person name="Park H.-J."/>
            <person name="Ramirez L."/>
            <person name="Alfaro M."/>
            <person name="Sun H."/>
            <person name="Tritt A."/>
            <person name="Yoshinaga Y."/>
            <person name="Zwiers L.-H."/>
            <person name="Turgeon B."/>
            <person name="Goodwin S."/>
            <person name="Spatafora J."/>
            <person name="Crous P."/>
            <person name="Grigoriev I."/>
        </authorList>
    </citation>
    <scope>NUCLEOTIDE SEQUENCE</scope>
    <source>
        <strain evidence="2">CBS 123094</strain>
    </source>
</reference>
<dbReference type="EMBL" id="ML977602">
    <property type="protein sequence ID" value="KAF1998621.1"/>
    <property type="molecule type" value="Genomic_DNA"/>
</dbReference>
<protein>
    <submittedName>
        <fullName evidence="2">Uncharacterized protein</fullName>
    </submittedName>
</protein>
<feature type="region of interest" description="Disordered" evidence="1">
    <location>
        <begin position="25"/>
        <end position="66"/>
    </location>
</feature>